<accession>A0A450XP19</accession>
<gene>
    <name evidence="1" type="ORF">BECKLPF1236A_GA0070988_1012011</name>
    <name evidence="2" type="ORF">BECKLPF1236C_GA0070990_1012511</name>
</gene>
<evidence type="ECO:0000313" key="2">
    <source>
        <dbReference type="EMBL" id="VFK30994.1"/>
    </source>
</evidence>
<evidence type="ECO:0008006" key="3">
    <source>
        <dbReference type="Google" id="ProtNLM"/>
    </source>
</evidence>
<dbReference type="AlphaFoldDB" id="A0A450XP19"/>
<dbReference type="EMBL" id="CAADFP010000125">
    <property type="protein sequence ID" value="VFK30994.1"/>
    <property type="molecule type" value="Genomic_DNA"/>
</dbReference>
<dbReference type="InterPro" id="IPR009752">
    <property type="entry name" value="Phage_Mu_GpJ"/>
</dbReference>
<dbReference type="EMBL" id="CAADFM010000120">
    <property type="protein sequence ID" value="VFK15093.1"/>
    <property type="molecule type" value="Genomic_DNA"/>
</dbReference>
<sequence>MSYITQAGELITRFGEEEITQLAGDDAGGIDAAVVAVATADTDALMDGYLMVRYQLPFTETPPLLLPVAANIARHFLYADQSVKLVEERYQDAG</sequence>
<dbReference type="Pfam" id="PF07030">
    <property type="entry name" value="Phage_Mu_Gp36"/>
    <property type="match status" value="1"/>
</dbReference>
<reference evidence="2" key="1">
    <citation type="submission" date="2019-02" db="EMBL/GenBank/DDBJ databases">
        <authorList>
            <person name="Gruber-Vodicka R. H."/>
            <person name="Seah K. B. B."/>
        </authorList>
    </citation>
    <scope>NUCLEOTIDE SEQUENCE</scope>
    <source>
        <strain evidence="1">BECK_S312</strain>
        <strain evidence="2">BECK_S426</strain>
    </source>
</reference>
<evidence type="ECO:0000313" key="1">
    <source>
        <dbReference type="EMBL" id="VFK15093.1"/>
    </source>
</evidence>
<proteinExistence type="predicted"/>
<protein>
    <recommendedName>
        <fullName evidence="3">Mu-like prophage protein gp36</fullName>
    </recommendedName>
</protein>
<organism evidence="2">
    <name type="scientific">Candidatus Kentrum sp. LPFa</name>
    <dbReference type="NCBI Taxonomy" id="2126335"/>
    <lineage>
        <taxon>Bacteria</taxon>
        <taxon>Pseudomonadati</taxon>
        <taxon>Pseudomonadota</taxon>
        <taxon>Gammaproteobacteria</taxon>
        <taxon>Candidatus Kentrum</taxon>
    </lineage>
</organism>
<name>A0A450XP19_9GAMM</name>